<dbReference type="Proteomes" id="UP000606274">
    <property type="component" value="Unassembled WGS sequence"/>
</dbReference>
<sequence length="111" mass="12877">MQLMLQWENQLKRDLQKLHRKKTAPVTSTPLSDDLDDTEIDLSQNRDESEYQGTEQYGNCSEAESPAKPEGEEMQKRDNIKKGVMIEIKLQDEGQQAEGHKEPSEMDQQYH</sequence>
<accession>A0A8T0AA52</accession>
<protein>
    <submittedName>
        <fullName evidence="2">Uncharacterized protein</fullName>
    </submittedName>
</protein>
<keyword evidence="3" id="KW-1185">Reference proteome</keyword>
<name>A0A8T0AA52_SILME</name>
<comment type="caution">
    <text evidence="2">The sequence shown here is derived from an EMBL/GenBank/DDBJ whole genome shotgun (WGS) entry which is preliminary data.</text>
</comment>
<dbReference type="AlphaFoldDB" id="A0A8T0AA52"/>
<proteinExistence type="predicted"/>
<evidence type="ECO:0000313" key="3">
    <source>
        <dbReference type="Proteomes" id="UP000606274"/>
    </source>
</evidence>
<feature type="compositionally biased region" description="Basic and acidic residues" evidence="1">
    <location>
        <begin position="98"/>
        <end position="111"/>
    </location>
</feature>
<feature type="compositionally biased region" description="Basic and acidic residues" evidence="1">
    <location>
        <begin position="65"/>
        <end position="81"/>
    </location>
</feature>
<dbReference type="EMBL" id="JABFDY010000026">
    <property type="protein sequence ID" value="KAF7688171.1"/>
    <property type="molecule type" value="Genomic_DNA"/>
</dbReference>
<evidence type="ECO:0000313" key="2">
    <source>
        <dbReference type="EMBL" id="KAF7688171.1"/>
    </source>
</evidence>
<organism evidence="2 3">
    <name type="scientific">Silurus meridionalis</name>
    <name type="common">Southern catfish</name>
    <name type="synonym">Silurus soldatovi meridionalis</name>
    <dbReference type="NCBI Taxonomy" id="175797"/>
    <lineage>
        <taxon>Eukaryota</taxon>
        <taxon>Metazoa</taxon>
        <taxon>Chordata</taxon>
        <taxon>Craniata</taxon>
        <taxon>Vertebrata</taxon>
        <taxon>Euteleostomi</taxon>
        <taxon>Actinopterygii</taxon>
        <taxon>Neopterygii</taxon>
        <taxon>Teleostei</taxon>
        <taxon>Ostariophysi</taxon>
        <taxon>Siluriformes</taxon>
        <taxon>Siluridae</taxon>
        <taxon>Silurus</taxon>
    </lineage>
</organism>
<feature type="region of interest" description="Disordered" evidence="1">
    <location>
        <begin position="15"/>
        <end position="111"/>
    </location>
</feature>
<gene>
    <name evidence="2" type="ORF">HF521_014177</name>
</gene>
<evidence type="ECO:0000256" key="1">
    <source>
        <dbReference type="SAM" id="MobiDB-lite"/>
    </source>
</evidence>
<reference evidence="2" key="1">
    <citation type="submission" date="2020-08" db="EMBL/GenBank/DDBJ databases">
        <title>Chromosome-level assembly of Southern catfish (Silurus meridionalis) provides insights into visual adaptation to the nocturnal and benthic lifestyles.</title>
        <authorList>
            <person name="Zhang Y."/>
            <person name="Wang D."/>
            <person name="Peng Z."/>
        </authorList>
    </citation>
    <scope>NUCLEOTIDE SEQUENCE</scope>
    <source>
        <strain evidence="2">SWU-2019-XX</strain>
        <tissue evidence="2">Muscle</tissue>
    </source>
</reference>